<dbReference type="SUPFAM" id="SSF53335">
    <property type="entry name" value="S-adenosyl-L-methionine-dependent methyltransferases"/>
    <property type="match status" value="1"/>
</dbReference>
<name>A0A9E6Y9P0_9ACTN</name>
<dbReference type="Gene3D" id="3.40.50.150">
    <property type="entry name" value="Vaccinia Virus protein VP39"/>
    <property type="match status" value="1"/>
</dbReference>
<dbReference type="PANTHER" id="PTHR31760:SF0">
    <property type="entry name" value="S-ADENOSYL-L-METHIONINE-DEPENDENT METHYLTRANSFERASES SUPERFAMILY PROTEIN"/>
    <property type="match status" value="1"/>
</dbReference>
<dbReference type="KEGG" id="sbae:DSM104329_05757"/>
<dbReference type="PANTHER" id="PTHR31760">
    <property type="entry name" value="S-ADENOSYL-L-METHIONINE-DEPENDENT METHYLTRANSFERASES SUPERFAMILY PROTEIN"/>
    <property type="match status" value="1"/>
</dbReference>
<proteinExistence type="inferred from homology"/>
<dbReference type="GO" id="GO:0005829">
    <property type="term" value="C:cytosol"/>
    <property type="evidence" value="ECO:0007669"/>
    <property type="project" value="TreeGrafter"/>
</dbReference>
<dbReference type="Pfam" id="PF02527">
    <property type="entry name" value="GidB"/>
    <property type="match status" value="1"/>
</dbReference>
<dbReference type="EC" id="2.1.1.-" evidence="6"/>
<keyword evidence="4 6" id="KW-0808">Transferase</keyword>
<dbReference type="InterPro" id="IPR029063">
    <property type="entry name" value="SAM-dependent_MTases_sf"/>
</dbReference>
<dbReference type="RefSeq" id="WP_259313325.1">
    <property type="nucleotide sequence ID" value="NZ_CP087164.1"/>
</dbReference>
<feature type="binding site" evidence="6">
    <location>
        <begin position="128"/>
        <end position="129"/>
    </location>
    <ligand>
        <name>S-adenosyl-L-methionine</name>
        <dbReference type="ChEBI" id="CHEBI:59789"/>
    </ligand>
</feature>
<gene>
    <name evidence="6 7" type="primary">rsmG</name>
    <name evidence="7" type="ORF">DSM104329_05757</name>
</gene>
<feature type="binding site" evidence="6">
    <location>
        <position position="142"/>
    </location>
    <ligand>
        <name>S-adenosyl-L-methionine</name>
        <dbReference type="ChEBI" id="CHEBI:59789"/>
    </ligand>
</feature>
<sequence>MPAPPWMDRLHAVADQHGLDAASVARLARLLEFVRDDPTAPTTVRDPAVAVDAHIADSLSALSLDEVREAQTIADLGAGAGFPGIPLAVALPAAAVVLIESVGRKCAFLGRAVEVAGAANARVACARIEEWPERDLDVVAVRAVAPLGVLVEYAAPALRLGGRLVAWKGRPDPLEETAAAGAAREVGMELARAVGLTPRPGADHRTLYVYSKVRETPAKFPRRPGMARKRPL</sequence>
<keyword evidence="8" id="KW-1185">Reference proteome</keyword>
<dbReference type="HAMAP" id="MF_00074">
    <property type="entry name" value="16SrRNA_methyltr_G"/>
    <property type="match status" value="1"/>
</dbReference>
<feature type="binding site" evidence="6">
    <location>
        <position position="82"/>
    </location>
    <ligand>
        <name>S-adenosyl-L-methionine</name>
        <dbReference type="ChEBI" id="CHEBI:59789"/>
    </ligand>
</feature>
<evidence type="ECO:0000256" key="5">
    <source>
        <dbReference type="ARBA" id="ARBA00022691"/>
    </source>
</evidence>
<comment type="subcellular location">
    <subcellularLocation>
        <location evidence="6">Cytoplasm</location>
    </subcellularLocation>
</comment>
<comment type="function">
    <text evidence="6">Specifically methylates the N7 position of a guanine in 16S rRNA.</text>
</comment>
<dbReference type="GO" id="GO:0070043">
    <property type="term" value="F:rRNA (guanine-N7-)-methyltransferase activity"/>
    <property type="evidence" value="ECO:0007669"/>
    <property type="project" value="UniProtKB-UniRule"/>
</dbReference>
<protein>
    <recommendedName>
        <fullName evidence="6">Ribosomal RNA small subunit methyltransferase G</fullName>
        <ecNumber evidence="6">2.1.1.-</ecNumber>
    </recommendedName>
    <alternativeName>
        <fullName evidence="6">16S rRNA 7-methylguanosine methyltransferase</fullName>
        <shortName evidence="6">16S rRNA m7G methyltransferase</shortName>
    </alternativeName>
</protein>
<keyword evidence="5 6" id="KW-0949">S-adenosyl-L-methionine</keyword>
<keyword evidence="1 6" id="KW-0963">Cytoplasm</keyword>
<dbReference type="Proteomes" id="UP001162834">
    <property type="component" value="Chromosome"/>
</dbReference>
<accession>A0A9E6Y9P0</accession>
<organism evidence="7 8">
    <name type="scientific">Capillimicrobium parvum</name>
    <dbReference type="NCBI Taxonomy" id="2884022"/>
    <lineage>
        <taxon>Bacteria</taxon>
        <taxon>Bacillati</taxon>
        <taxon>Actinomycetota</taxon>
        <taxon>Thermoleophilia</taxon>
        <taxon>Solirubrobacterales</taxon>
        <taxon>Capillimicrobiaceae</taxon>
        <taxon>Capillimicrobium</taxon>
    </lineage>
</organism>
<comment type="similarity">
    <text evidence="6">Belongs to the methyltransferase superfamily. RNA methyltransferase RsmG family.</text>
</comment>
<comment type="caution">
    <text evidence="6">Lacks conserved residue(s) required for the propagation of feature annotation.</text>
</comment>
<dbReference type="AlphaFoldDB" id="A0A9E6Y9P0"/>
<evidence type="ECO:0000256" key="3">
    <source>
        <dbReference type="ARBA" id="ARBA00022603"/>
    </source>
</evidence>
<evidence type="ECO:0000313" key="8">
    <source>
        <dbReference type="Proteomes" id="UP001162834"/>
    </source>
</evidence>
<evidence type="ECO:0000256" key="6">
    <source>
        <dbReference type="HAMAP-Rule" id="MF_00074"/>
    </source>
</evidence>
<evidence type="ECO:0000256" key="1">
    <source>
        <dbReference type="ARBA" id="ARBA00022490"/>
    </source>
</evidence>
<feature type="binding site" evidence="6">
    <location>
        <position position="77"/>
    </location>
    <ligand>
        <name>S-adenosyl-L-methionine</name>
        <dbReference type="ChEBI" id="CHEBI:59789"/>
    </ligand>
</feature>
<dbReference type="EMBL" id="CP087164">
    <property type="protein sequence ID" value="UGS39321.1"/>
    <property type="molecule type" value="Genomic_DNA"/>
</dbReference>
<evidence type="ECO:0000256" key="4">
    <source>
        <dbReference type="ARBA" id="ARBA00022679"/>
    </source>
</evidence>
<reference evidence="7" key="1">
    <citation type="journal article" date="2022" name="Int. J. Syst. Evol. Microbiol.">
        <title>Pseudomonas aegrilactucae sp. nov. and Pseudomonas morbosilactucae sp. nov., pathogens causing bacterial rot of lettuce in Japan.</title>
        <authorList>
            <person name="Sawada H."/>
            <person name="Fujikawa T."/>
            <person name="Satou M."/>
        </authorList>
    </citation>
    <scope>NUCLEOTIDE SEQUENCE</scope>
    <source>
        <strain evidence="7">0166_1</strain>
    </source>
</reference>
<keyword evidence="3 6" id="KW-0489">Methyltransferase</keyword>
<keyword evidence="2 6" id="KW-0698">rRNA processing</keyword>
<dbReference type="InterPro" id="IPR003682">
    <property type="entry name" value="rRNA_ssu_MeTfrase_G"/>
</dbReference>
<evidence type="ECO:0000256" key="2">
    <source>
        <dbReference type="ARBA" id="ARBA00022552"/>
    </source>
</evidence>
<evidence type="ECO:0000313" key="7">
    <source>
        <dbReference type="EMBL" id="UGS39321.1"/>
    </source>
</evidence>